<dbReference type="InterPro" id="IPR012341">
    <property type="entry name" value="6hp_glycosidase-like_sf"/>
</dbReference>
<name>A0A3P1BTD7_9BACT</name>
<dbReference type="PANTHER" id="PTHR33307:SF6">
    <property type="entry name" value="ALPHA-RHAMNOSIDASE (EUROFUNG)-RELATED"/>
    <property type="match status" value="1"/>
</dbReference>
<evidence type="ECO:0000313" key="8">
    <source>
        <dbReference type="EMBL" id="RRB04380.1"/>
    </source>
</evidence>
<dbReference type="EC" id="3.2.1.40" evidence="2"/>
<feature type="domain" description="Alpha-L-rhamnosidase C-terminal" evidence="7">
    <location>
        <begin position="843"/>
        <end position="914"/>
    </location>
</feature>
<comment type="catalytic activity">
    <reaction evidence="1">
        <text>Hydrolysis of terminal non-reducing alpha-L-rhamnose residues in alpha-L-rhamnosides.</text>
        <dbReference type="EC" id="3.2.1.40"/>
    </reaction>
</comment>
<reference evidence="8 9" key="1">
    <citation type="submission" date="2018-11" db="EMBL/GenBank/DDBJ databases">
        <authorList>
            <person name="Zhou Z."/>
            <person name="Wang G."/>
        </authorList>
    </citation>
    <scope>NUCLEOTIDE SEQUENCE [LARGE SCALE GENOMIC DNA]</scope>
    <source>
        <strain evidence="8 9">KCTC52004</strain>
    </source>
</reference>
<dbReference type="EMBL" id="RQJO01000008">
    <property type="protein sequence ID" value="RRB04380.1"/>
    <property type="molecule type" value="Genomic_DNA"/>
</dbReference>
<evidence type="ECO:0000259" key="7">
    <source>
        <dbReference type="Pfam" id="PF17390"/>
    </source>
</evidence>
<sequence length="952" mass="106528">MKFVQPTTPYLIVITLFVTFFYHPSLAVTADLKPVNLRTEYKPNPVVDAAKPRLSWELTSAVRGQLQTAYQIRVASSPELLAADKADLWNSAKTSGSVTNQIEYAGKPMTSRTVCFWQVRSWDKTGQPGPWSSTATWEMGLLNKADWKADWIGNDLTALGKGNVYHLPPAPFFRKETQLKTAIKRARLYVTSLGLYEFQINGKRVGKDHFTPGWTDYNKRVYYQTYDVTADVKTGKNALGAIVSEGWYAGYLGYALLIGNPVVKNFYGDVPLLKAQLEIDYVNGEKETIATDQSWKTSHGPVLEADILNGETYNANLEFGDWSKPGFADVNWKNSTVYPDKAERKIEVYPGNQIQVFQELKAKTVTPKADGKYLFDLGQNFAGVVRLHVKGNKGDTIRLRFGEMLFPNGAIMTENLRKARAIDTYILKGNKEGETWTPKFTYHGFQYVEASGFKTAPGPDAITGIVLTSATPQAGSLETDNPMINKLYQNIVWTQRSNYFDIPTDCPQRDERLAWTGDAQAYIKSATFNNDIAPFFTKWLVDLNDAQRANHAYPLYAPAPNVRKTDTYSPGWSESGIVCPYTIYKTYGDTRVIRQFWPNMVAYLKFMEDKSKGEYVYKERSFEDISPKGGYGDWLSVGKKTPPDLLATLYYGYCASLMSEMAKAIGKSEESVYYEAIFNKIKQAFLNHYTDKTGQFKTDNAAYGDGEGYVIEGKSGFDGHTQTAYANAIYMHMLTPEHRQKAGNWLVDLIRENDNKLATGFLGLKALLPALSATGHAKEAYRLLLSTEYPSWGFEVINGANTIWERWNSYIKGKGFENNSGMNSFNHYAFGSVNEWLFGNAAGLRVGEAGYKTFTIRPEIATEGIGSVKATYHSINGLIETAWKKEGATISLKTTIPVNTTATVFIPTTNPATVLESAKALKTNPAIRVKEYKDGYLHVEMGSGIYQFTSQN</sequence>
<protein>
    <recommendedName>
        <fullName evidence="2">alpha-L-rhamnosidase</fullName>
        <ecNumber evidence="2">3.2.1.40</ecNumber>
    </recommendedName>
</protein>
<evidence type="ECO:0000259" key="4">
    <source>
        <dbReference type="Pfam" id="PF05592"/>
    </source>
</evidence>
<dbReference type="Pfam" id="PF25788">
    <property type="entry name" value="Ig_Rha78A_N"/>
    <property type="match status" value="1"/>
</dbReference>
<dbReference type="Pfam" id="PF17389">
    <property type="entry name" value="Bac_rhamnosid6H"/>
    <property type="match status" value="1"/>
</dbReference>
<organism evidence="8 9">
    <name type="scientific">Larkinella rosea</name>
    <dbReference type="NCBI Taxonomy" id="2025312"/>
    <lineage>
        <taxon>Bacteria</taxon>
        <taxon>Pseudomonadati</taxon>
        <taxon>Bacteroidota</taxon>
        <taxon>Cytophagia</taxon>
        <taxon>Cytophagales</taxon>
        <taxon>Spirosomataceae</taxon>
        <taxon>Larkinella</taxon>
    </lineage>
</organism>
<dbReference type="InterPro" id="IPR008928">
    <property type="entry name" value="6-hairpin_glycosidase_sf"/>
</dbReference>
<dbReference type="PANTHER" id="PTHR33307">
    <property type="entry name" value="ALPHA-RHAMNOSIDASE (EUROFUNG)"/>
    <property type="match status" value="1"/>
</dbReference>
<dbReference type="InterPro" id="IPR013737">
    <property type="entry name" value="Bac_rhamnosid_N"/>
</dbReference>
<dbReference type="Gene3D" id="1.50.10.10">
    <property type="match status" value="1"/>
</dbReference>
<dbReference type="Pfam" id="PF08531">
    <property type="entry name" value="Bac_rhamnosid_N"/>
    <property type="match status" value="1"/>
</dbReference>
<gene>
    <name evidence="8" type="ORF">EHT25_12815</name>
</gene>
<dbReference type="GO" id="GO:0005975">
    <property type="term" value="P:carbohydrate metabolic process"/>
    <property type="evidence" value="ECO:0007669"/>
    <property type="project" value="InterPro"/>
</dbReference>
<feature type="domain" description="Alpha-L-rhamnosidase six-hairpin glycosidase" evidence="6">
    <location>
        <begin position="473"/>
        <end position="839"/>
    </location>
</feature>
<dbReference type="SUPFAM" id="SSF48208">
    <property type="entry name" value="Six-hairpin glycosidases"/>
    <property type="match status" value="1"/>
</dbReference>
<dbReference type="InterPro" id="IPR035396">
    <property type="entry name" value="Bac_rhamnosid6H"/>
</dbReference>
<dbReference type="AlphaFoldDB" id="A0A3P1BTD7"/>
<dbReference type="InterPro" id="IPR035398">
    <property type="entry name" value="Bac_rhamnosid_C"/>
</dbReference>
<dbReference type="Pfam" id="PF05592">
    <property type="entry name" value="Bac_rhamnosid"/>
    <property type="match status" value="1"/>
</dbReference>
<comment type="caution">
    <text evidence="8">The sequence shown here is derived from an EMBL/GenBank/DDBJ whole genome shotgun (WGS) entry which is preliminary data.</text>
</comment>
<dbReference type="Gene3D" id="2.60.420.10">
    <property type="entry name" value="Maltose phosphorylase, domain 3"/>
    <property type="match status" value="1"/>
</dbReference>
<dbReference type="InterPro" id="IPR013783">
    <property type="entry name" value="Ig-like_fold"/>
</dbReference>
<dbReference type="GO" id="GO:0030596">
    <property type="term" value="F:alpha-L-rhamnosidase activity"/>
    <property type="evidence" value="ECO:0007669"/>
    <property type="project" value="UniProtKB-EC"/>
</dbReference>
<accession>A0A3P1BTD7</accession>
<evidence type="ECO:0000313" key="9">
    <source>
        <dbReference type="Proteomes" id="UP000271925"/>
    </source>
</evidence>
<dbReference type="Proteomes" id="UP000271925">
    <property type="component" value="Unassembled WGS sequence"/>
</dbReference>
<evidence type="ECO:0000256" key="2">
    <source>
        <dbReference type="ARBA" id="ARBA00012652"/>
    </source>
</evidence>
<dbReference type="RefSeq" id="WP_124875045.1">
    <property type="nucleotide sequence ID" value="NZ_RQJO01000008.1"/>
</dbReference>
<evidence type="ECO:0000259" key="5">
    <source>
        <dbReference type="Pfam" id="PF08531"/>
    </source>
</evidence>
<evidence type="ECO:0000259" key="6">
    <source>
        <dbReference type="Pfam" id="PF17389"/>
    </source>
</evidence>
<dbReference type="PIRSF" id="PIRSF010631">
    <property type="entry name" value="A-rhamnsds"/>
    <property type="match status" value="1"/>
</dbReference>
<feature type="domain" description="Alpha-L-rhamnosidase concanavalin-like" evidence="4">
    <location>
        <begin position="369"/>
        <end position="467"/>
    </location>
</feature>
<evidence type="ECO:0000256" key="3">
    <source>
        <dbReference type="ARBA" id="ARBA00022801"/>
    </source>
</evidence>
<dbReference type="Pfam" id="PF17390">
    <property type="entry name" value="Bac_rhamnosid_C"/>
    <property type="match status" value="1"/>
</dbReference>
<dbReference type="InterPro" id="IPR016007">
    <property type="entry name" value="Alpha_rhamnosid"/>
</dbReference>
<proteinExistence type="predicted"/>
<dbReference type="Gene3D" id="2.60.120.260">
    <property type="entry name" value="Galactose-binding domain-like"/>
    <property type="match status" value="2"/>
</dbReference>
<keyword evidence="3" id="KW-0378">Hydrolase</keyword>
<feature type="domain" description="Bacterial alpha-L-rhamnosidase N-terminal" evidence="5">
    <location>
        <begin position="182"/>
        <end position="339"/>
    </location>
</feature>
<dbReference type="Gene3D" id="2.60.40.10">
    <property type="entry name" value="Immunoglobulins"/>
    <property type="match status" value="1"/>
</dbReference>
<evidence type="ECO:0000256" key="1">
    <source>
        <dbReference type="ARBA" id="ARBA00001445"/>
    </source>
</evidence>
<dbReference type="OrthoDB" id="9815108at2"/>
<dbReference type="InterPro" id="IPR008902">
    <property type="entry name" value="Rhamnosid_concanavalin"/>
</dbReference>
<keyword evidence="9" id="KW-1185">Reference proteome</keyword>